<keyword evidence="2" id="KW-1133">Transmembrane helix</keyword>
<evidence type="ECO:0000256" key="1">
    <source>
        <dbReference type="SAM" id="MobiDB-lite"/>
    </source>
</evidence>
<feature type="non-terminal residue" evidence="3">
    <location>
        <position position="1"/>
    </location>
</feature>
<feature type="transmembrane region" description="Helical" evidence="2">
    <location>
        <begin position="25"/>
        <end position="53"/>
    </location>
</feature>
<keyword evidence="2" id="KW-0812">Transmembrane</keyword>
<feature type="region of interest" description="Disordered" evidence="1">
    <location>
        <begin position="127"/>
        <end position="163"/>
    </location>
</feature>
<feature type="compositionally biased region" description="Polar residues" evidence="1">
    <location>
        <begin position="89"/>
        <end position="103"/>
    </location>
</feature>
<evidence type="ECO:0000313" key="4">
    <source>
        <dbReference type="Proteomes" id="UP001152795"/>
    </source>
</evidence>
<feature type="compositionally biased region" description="Polar residues" evidence="1">
    <location>
        <begin position="149"/>
        <end position="163"/>
    </location>
</feature>
<dbReference type="Proteomes" id="UP001152795">
    <property type="component" value="Unassembled WGS sequence"/>
</dbReference>
<protein>
    <submittedName>
        <fullName evidence="3">Uncharacterized protein</fullName>
    </submittedName>
</protein>
<evidence type="ECO:0000313" key="3">
    <source>
        <dbReference type="EMBL" id="CAB4004661.1"/>
    </source>
</evidence>
<name>A0A6S7IEJ4_PARCT</name>
<keyword evidence="4" id="KW-1185">Reference proteome</keyword>
<feature type="region of interest" description="Disordered" evidence="1">
    <location>
        <begin position="61"/>
        <end position="108"/>
    </location>
</feature>
<feature type="compositionally biased region" description="Polar residues" evidence="1">
    <location>
        <begin position="66"/>
        <end position="82"/>
    </location>
</feature>
<reference evidence="3" key="1">
    <citation type="submission" date="2020-04" db="EMBL/GenBank/DDBJ databases">
        <authorList>
            <person name="Alioto T."/>
            <person name="Alioto T."/>
            <person name="Gomez Garrido J."/>
        </authorList>
    </citation>
    <scope>NUCLEOTIDE SEQUENCE</scope>
    <source>
        <strain evidence="3">A484AB</strain>
    </source>
</reference>
<gene>
    <name evidence="3" type="ORF">PACLA_8A046463</name>
</gene>
<proteinExistence type="predicted"/>
<keyword evidence="2" id="KW-0472">Membrane</keyword>
<dbReference type="AlphaFoldDB" id="A0A6S7IEJ4"/>
<organism evidence="3 4">
    <name type="scientific">Paramuricea clavata</name>
    <name type="common">Red gorgonian</name>
    <name type="synonym">Violescent sea-whip</name>
    <dbReference type="NCBI Taxonomy" id="317549"/>
    <lineage>
        <taxon>Eukaryota</taxon>
        <taxon>Metazoa</taxon>
        <taxon>Cnidaria</taxon>
        <taxon>Anthozoa</taxon>
        <taxon>Octocorallia</taxon>
        <taxon>Malacalcyonacea</taxon>
        <taxon>Plexauridae</taxon>
        <taxon>Paramuricea</taxon>
    </lineage>
</organism>
<comment type="caution">
    <text evidence="3">The sequence shown here is derived from an EMBL/GenBank/DDBJ whole genome shotgun (WGS) entry which is preliminary data.</text>
</comment>
<evidence type="ECO:0000256" key="2">
    <source>
        <dbReference type="SAM" id="Phobius"/>
    </source>
</evidence>
<accession>A0A6S7IEJ4</accession>
<dbReference type="EMBL" id="CACRXK020004963">
    <property type="protein sequence ID" value="CAB4004661.1"/>
    <property type="molecule type" value="Genomic_DNA"/>
</dbReference>
<sequence>MGTYEIEEYFWWRNWVKLVKMKDEVLLAAILLAAAVLLLILTIIMLCIVFKFVKTKSSVEKKSSEIPKTSHNYDNSAFQRTSDIGAHGNEQTNNRQVSYYGNDSDQHKSEWPTSYNMYAVSRSYAFPKAGDQSEQSSELGSRAHPSNPPSTIASRSSTIDTRE</sequence>